<protein>
    <submittedName>
        <fullName evidence="1">Predicted protein</fullName>
    </submittedName>
</protein>
<organism evidence="1 2">
    <name type="scientific">Streptomyces viridosporus (strain ATCC 14672 / DSM 40746 / JCM 4963 / KCTC 9882 / NRRL B-12104 / FH 1290)</name>
    <name type="common">Streptomyces ghanaensis</name>
    <dbReference type="NCBI Taxonomy" id="566461"/>
    <lineage>
        <taxon>Bacteria</taxon>
        <taxon>Bacillati</taxon>
        <taxon>Actinomycetota</taxon>
        <taxon>Actinomycetes</taxon>
        <taxon>Kitasatosporales</taxon>
        <taxon>Streptomycetaceae</taxon>
        <taxon>Streptomyces</taxon>
    </lineage>
</organism>
<dbReference type="RefSeq" id="WP_004994303.1">
    <property type="nucleotide sequence ID" value="NZ_DS999642.1"/>
</dbReference>
<reference evidence="2" key="1">
    <citation type="submission" date="2008-12" db="EMBL/GenBank/DDBJ databases">
        <title>Annotation of Streptomyces ghanaensis ATCC 14672.</title>
        <authorList>
            <consortium name="The Broad Institute Genome Sequencing Platform"/>
            <consortium name="Broad Institute Microbial Sequencing Center"/>
            <person name="Fischbach M."/>
            <person name="Ward D."/>
            <person name="Young S."/>
            <person name="Kodira C.D."/>
            <person name="Zeng Q."/>
            <person name="Koehrsen M."/>
            <person name="Godfrey P."/>
            <person name="Alvarado L."/>
            <person name="Berlin A.M."/>
            <person name="Borenstein D."/>
            <person name="Chen Z."/>
            <person name="Engels R."/>
            <person name="Freedman E."/>
            <person name="Gellesch M."/>
            <person name="Goldberg J."/>
            <person name="Griggs A."/>
            <person name="Gujja S."/>
            <person name="Heiman D.I."/>
            <person name="Hepburn T.A."/>
            <person name="Howarth C."/>
            <person name="Jen D."/>
            <person name="Larson L."/>
            <person name="Lewis B."/>
            <person name="Mehta T."/>
            <person name="Park D."/>
            <person name="Pearson M."/>
            <person name="Roberts A."/>
            <person name="Saif S."/>
            <person name="Shea T.D."/>
            <person name="Shenoy N."/>
            <person name="Sisk P."/>
            <person name="Stolte C."/>
            <person name="Sykes S.N."/>
            <person name="Walk T."/>
            <person name="White J."/>
            <person name="Yandava C."/>
            <person name="Straight P."/>
            <person name="Clardy J."/>
            <person name="Hung D."/>
            <person name="Kolter R."/>
            <person name="Mekalanos J."/>
            <person name="Walker S."/>
            <person name="Walsh C.T."/>
            <person name="Wieland B.L.C."/>
            <person name="Ilzarbe M."/>
            <person name="Galagan J."/>
            <person name="Nusbaum C."/>
            <person name="Birren B."/>
        </authorList>
    </citation>
    <scope>NUCLEOTIDE SEQUENCE [LARGE SCALE GENOMIC DNA]</scope>
    <source>
        <strain evidence="2">ATCC 14672 / DSM 40746 / JCM 4963 / KCTC 9882 / NRRL B-12104 / FH 1290</strain>
    </source>
</reference>
<evidence type="ECO:0000313" key="1">
    <source>
        <dbReference type="EMBL" id="EFE72545.2"/>
    </source>
</evidence>
<dbReference type="EMBL" id="DS999642">
    <property type="protein sequence ID" value="EFE72545.2"/>
    <property type="molecule type" value="Genomic_DNA"/>
</dbReference>
<dbReference type="Proteomes" id="UP000003824">
    <property type="component" value="Unassembled WGS sequence"/>
</dbReference>
<name>D6AAL0_STRV1</name>
<proteinExistence type="predicted"/>
<accession>D6AAL0</accession>
<sequence length="77" mass="7864">MGGKSGGERGSYRYVEGEQRLGRVPTDAGGAMLALALAGTVHHLLMHGSPQPGENARLVRRLVTALVPTANGLGASA</sequence>
<evidence type="ECO:0000313" key="2">
    <source>
        <dbReference type="Proteomes" id="UP000003824"/>
    </source>
</evidence>
<dbReference type="AlphaFoldDB" id="D6AAL0"/>
<gene>
    <name evidence="1" type="ORF">SSFG_07780</name>
</gene>